<dbReference type="Proteomes" id="UP000813018">
    <property type="component" value="Unassembled WGS sequence"/>
</dbReference>
<dbReference type="RefSeq" id="WP_219876426.1">
    <property type="nucleotide sequence ID" value="NZ_JAHYXK010000003.1"/>
</dbReference>
<proteinExistence type="predicted"/>
<comment type="caution">
    <text evidence="2">The sequence shown here is derived from an EMBL/GenBank/DDBJ whole genome shotgun (WGS) entry which is preliminary data.</text>
</comment>
<feature type="signal peptide" evidence="1">
    <location>
        <begin position="1"/>
        <end position="21"/>
    </location>
</feature>
<keyword evidence="1" id="KW-0732">Signal</keyword>
<gene>
    <name evidence="2" type="ORF">K0O23_05700</name>
</gene>
<organism evidence="2 3">
    <name type="scientific">Pontibacter aydingkolensis</name>
    <dbReference type="NCBI Taxonomy" id="1911536"/>
    <lineage>
        <taxon>Bacteria</taxon>
        <taxon>Pseudomonadati</taxon>
        <taxon>Bacteroidota</taxon>
        <taxon>Cytophagia</taxon>
        <taxon>Cytophagales</taxon>
        <taxon>Hymenobacteraceae</taxon>
        <taxon>Pontibacter</taxon>
    </lineage>
</organism>
<protein>
    <submittedName>
        <fullName evidence="2">Uncharacterized protein</fullName>
    </submittedName>
</protein>
<evidence type="ECO:0000313" key="3">
    <source>
        <dbReference type="Proteomes" id="UP000813018"/>
    </source>
</evidence>
<evidence type="ECO:0000313" key="2">
    <source>
        <dbReference type="EMBL" id="MBW7466553.1"/>
    </source>
</evidence>
<name>A0ABS7CRX9_9BACT</name>
<keyword evidence="3" id="KW-1185">Reference proteome</keyword>
<reference evidence="2 3" key="1">
    <citation type="journal article" date="2016" name="Int. J. Syst. Evol. Microbiol.">
        <title>Pontibacter aydingkolensis sp. nov., isolated from soil of a salt lake.</title>
        <authorList>
            <person name="Osman G."/>
            <person name="Zhang T."/>
            <person name="Lou K."/>
            <person name="Gao Y."/>
            <person name="Chang W."/>
            <person name="Lin Q."/>
            <person name="Yang H.M."/>
            <person name="Huo X.D."/>
            <person name="Wang N."/>
        </authorList>
    </citation>
    <scope>NUCLEOTIDE SEQUENCE [LARGE SCALE GENOMIC DNA]</scope>
    <source>
        <strain evidence="2 3">KACC 19255</strain>
    </source>
</reference>
<evidence type="ECO:0000256" key="1">
    <source>
        <dbReference type="SAM" id="SignalP"/>
    </source>
</evidence>
<dbReference type="EMBL" id="JAHYXK010000003">
    <property type="protein sequence ID" value="MBW7466553.1"/>
    <property type="molecule type" value="Genomic_DNA"/>
</dbReference>
<sequence length="218" mass="24669">MQTLRLLPALFLMLLFACSTEQSTSTADRKPETTASDSALVKPQASATTDFNAAFARFFEDLHNADTAGINQFIHPMHGLWIIEQPGAMPKMTQVFAIQKFGREYQNRSFFTIAQEVQQCDLIEEAFPSFDCADMNYDAGKTGYSEDGCFVWDAEKFKKSGYWNYASLSPDQIHLVKTTLPLVQKSVLHTQSSFEFHFGYLDGQWHLLFAKIIYPCSA</sequence>
<accession>A0ABS7CRX9</accession>
<feature type="chain" id="PRO_5046308296" evidence="1">
    <location>
        <begin position="22"/>
        <end position="218"/>
    </location>
</feature>
<dbReference type="PROSITE" id="PS51257">
    <property type="entry name" value="PROKAR_LIPOPROTEIN"/>
    <property type="match status" value="1"/>
</dbReference>